<feature type="region of interest" description="Disordered" evidence="4">
    <location>
        <begin position="1"/>
        <end position="23"/>
    </location>
</feature>
<comment type="similarity">
    <text evidence="3">Belongs to the glycosyl hydrolase 130 family.</text>
</comment>
<evidence type="ECO:0000256" key="2">
    <source>
        <dbReference type="ARBA" id="ARBA00022679"/>
    </source>
</evidence>
<evidence type="ECO:0000256" key="4">
    <source>
        <dbReference type="SAM" id="MobiDB-lite"/>
    </source>
</evidence>
<dbReference type="CDD" id="cd18613">
    <property type="entry name" value="GH130"/>
    <property type="match status" value="1"/>
</dbReference>
<dbReference type="SUPFAM" id="SSF75005">
    <property type="entry name" value="Arabinanase/levansucrase/invertase"/>
    <property type="match status" value="1"/>
</dbReference>
<proteinExistence type="inferred from homology"/>
<dbReference type="Pfam" id="PF04041">
    <property type="entry name" value="Glyco_hydro_130"/>
    <property type="match status" value="1"/>
</dbReference>
<gene>
    <name evidence="5" type="ORF">J2792_002239</name>
</gene>
<keyword evidence="5" id="KW-0378">Hydrolase</keyword>
<evidence type="ECO:0000313" key="5">
    <source>
        <dbReference type="EMBL" id="MDR6511367.1"/>
    </source>
</evidence>
<comment type="caution">
    <text evidence="5">The sequence shown here is derived from an EMBL/GenBank/DDBJ whole genome shotgun (WGS) entry which is preliminary data.</text>
</comment>
<dbReference type="InterPro" id="IPR023296">
    <property type="entry name" value="Glyco_hydro_beta-prop_sf"/>
</dbReference>
<dbReference type="PANTHER" id="PTHR34106">
    <property type="entry name" value="GLYCOSIDASE"/>
    <property type="match status" value="1"/>
</dbReference>
<evidence type="ECO:0000256" key="1">
    <source>
        <dbReference type="ARBA" id="ARBA00022676"/>
    </source>
</evidence>
<reference evidence="5 6" key="1">
    <citation type="submission" date="2023-07" db="EMBL/GenBank/DDBJ databases">
        <title>Sorghum-associated microbial communities from plants grown in Nebraska, USA.</title>
        <authorList>
            <person name="Schachtman D."/>
        </authorList>
    </citation>
    <scope>NUCLEOTIDE SEQUENCE [LARGE SCALE GENOMIC DNA]</scope>
    <source>
        <strain evidence="5 6">DS1027</strain>
    </source>
</reference>
<accession>A0ABU1MMW4</accession>
<dbReference type="GO" id="GO:0016787">
    <property type="term" value="F:hydrolase activity"/>
    <property type="evidence" value="ECO:0007669"/>
    <property type="project" value="UniProtKB-KW"/>
</dbReference>
<sequence>MALADKKDAVMPPADRPNDSLSDEDALRARVDAAVLPPPIVGFWQRAHVQLKPDATRTVLRPFDLAYPEGFGEEPGDRVRAIVDRIAGLDDDAVTQALAYMKELLDARHRDVLATLERRVSEITAIAPQTAQLGIGQRLLVGGMFLQEYAFEAAALFNPTIVPAPDQSDAPPGGMRFICALRGIGEGHVSSITFRSGCWDGAAGVTIDPPAPLAASPRIDAQDEDGTALRLRFDSAQDVSEAVLFPMTAAQARGLEDLRLVQFRQDDGTACYHGTFTAFDGVTGRTQMLSTSDFRRFDIRTLIGRVAVNKGMALFPRKVGGRYAMIGRQDNENIWLMRSDSLWHWDEAERIVCPRHVWEFVQMGNCGPPIEIDEGWLLMTHGVGPVRNYTIGAVLLDRDDPSRVLGRARLPLLRPGPEQRDGYVPNVVYSCGSLVLGRRLLVPYGIADNFASFVSCDLDPLLAEMD</sequence>
<evidence type="ECO:0000256" key="3">
    <source>
        <dbReference type="ARBA" id="ARBA00024356"/>
    </source>
</evidence>
<dbReference type="InterPro" id="IPR007184">
    <property type="entry name" value="Mannoside_phosphorylase"/>
</dbReference>
<dbReference type="PANTHER" id="PTHR34106:SF4">
    <property type="entry name" value="BLL5143 PROTEIN"/>
    <property type="match status" value="1"/>
</dbReference>
<keyword evidence="6" id="KW-1185">Reference proteome</keyword>
<dbReference type="Proteomes" id="UP001184150">
    <property type="component" value="Unassembled WGS sequence"/>
</dbReference>
<dbReference type="EMBL" id="JAVDRD010000005">
    <property type="protein sequence ID" value="MDR6511367.1"/>
    <property type="molecule type" value="Genomic_DNA"/>
</dbReference>
<protein>
    <submittedName>
        <fullName evidence="5">GH43/DUF377 family glycosyl hydrolase</fullName>
    </submittedName>
</protein>
<keyword evidence="2" id="KW-0808">Transferase</keyword>
<organism evidence="5 6">
    <name type="scientific">Novosphingobium capsulatum</name>
    <dbReference type="NCBI Taxonomy" id="13688"/>
    <lineage>
        <taxon>Bacteria</taxon>
        <taxon>Pseudomonadati</taxon>
        <taxon>Pseudomonadota</taxon>
        <taxon>Alphaproteobacteria</taxon>
        <taxon>Sphingomonadales</taxon>
        <taxon>Sphingomonadaceae</taxon>
        <taxon>Novosphingobium</taxon>
    </lineage>
</organism>
<dbReference type="Gene3D" id="2.115.10.20">
    <property type="entry name" value="Glycosyl hydrolase domain, family 43"/>
    <property type="match status" value="1"/>
</dbReference>
<keyword evidence="1" id="KW-0328">Glycosyltransferase</keyword>
<evidence type="ECO:0000313" key="6">
    <source>
        <dbReference type="Proteomes" id="UP001184150"/>
    </source>
</evidence>
<name>A0ABU1MMW4_9SPHN</name>